<evidence type="ECO:0000313" key="1">
    <source>
        <dbReference type="EMBL" id="CAA6808427.1"/>
    </source>
</evidence>
<sequence length="40" mass="4719">MTWQLKLGNCKFVEIEHILRRYEQAIKAFLDEPTGAILEI</sequence>
<dbReference type="AlphaFoldDB" id="A0A6S6SEM4"/>
<dbReference type="EMBL" id="CACVAZ010000051">
    <property type="protein sequence ID" value="CAA6808427.1"/>
    <property type="molecule type" value="Genomic_DNA"/>
</dbReference>
<gene>
    <name evidence="1" type="ORF">HELGO_WM36765</name>
</gene>
<proteinExistence type="predicted"/>
<reference evidence="1" key="1">
    <citation type="submission" date="2020-01" db="EMBL/GenBank/DDBJ databases">
        <authorList>
            <person name="Meier V. D."/>
            <person name="Meier V D."/>
        </authorList>
    </citation>
    <scope>NUCLEOTIDE SEQUENCE</scope>
    <source>
        <strain evidence="1">HLG_WM_MAG_02</strain>
    </source>
</reference>
<name>A0A6S6SEM4_9BACT</name>
<organism evidence="1">
    <name type="scientific">uncultured Sulfurovum sp</name>
    <dbReference type="NCBI Taxonomy" id="269237"/>
    <lineage>
        <taxon>Bacteria</taxon>
        <taxon>Pseudomonadati</taxon>
        <taxon>Campylobacterota</taxon>
        <taxon>Epsilonproteobacteria</taxon>
        <taxon>Campylobacterales</taxon>
        <taxon>Sulfurovaceae</taxon>
        <taxon>Sulfurovum</taxon>
        <taxon>environmental samples</taxon>
    </lineage>
</organism>
<protein>
    <submittedName>
        <fullName evidence="1">Uncharacterized protein</fullName>
    </submittedName>
</protein>
<accession>A0A6S6SEM4</accession>